<name>A0A0M9A2T8_9HYME</name>
<reference evidence="2 3" key="1">
    <citation type="submission" date="2015-07" db="EMBL/GenBank/DDBJ databases">
        <title>The genome of Melipona quadrifasciata.</title>
        <authorList>
            <person name="Pan H."/>
            <person name="Kapheim K."/>
        </authorList>
    </citation>
    <scope>NUCLEOTIDE SEQUENCE [LARGE SCALE GENOMIC DNA]</scope>
    <source>
        <strain evidence="2">0111107301</strain>
        <tissue evidence="2">Whole body</tissue>
    </source>
</reference>
<dbReference type="Proteomes" id="UP000053105">
    <property type="component" value="Unassembled WGS sequence"/>
</dbReference>
<keyword evidence="3" id="KW-1185">Reference proteome</keyword>
<dbReference type="EMBL" id="KQ435753">
    <property type="protein sequence ID" value="KOX76120.1"/>
    <property type="molecule type" value="Genomic_DNA"/>
</dbReference>
<evidence type="ECO:0000313" key="2">
    <source>
        <dbReference type="EMBL" id="KOX76120.1"/>
    </source>
</evidence>
<feature type="compositionally biased region" description="Basic and acidic residues" evidence="1">
    <location>
        <begin position="381"/>
        <end position="393"/>
    </location>
</feature>
<dbReference type="AlphaFoldDB" id="A0A0M9A2T8"/>
<protein>
    <submittedName>
        <fullName evidence="2">Uncharacterized protein</fullName>
    </submittedName>
</protein>
<feature type="region of interest" description="Disordered" evidence="1">
    <location>
        <begin position="373"/>
        <end position="407"/>
    </location>
</feature>
<sequence length="657" mass="74117">MAKTYAEINVTFPSTKKEDGGSANYTNIVRIKVKEHQIYTTIGTSIKEVHLILALKGFSDDLMITKELLLVGTEIYYLVLTRTGIIYVDISSFHRQPIFMQSPIFVNCAAWSIENYIAYFVLNISHPSEYVKRLMKDFTINVFLNKLITLRKSNILSERGAVVRCDMPFSSFSYIGVTVDCLGRLGKFVLRAPTRLQSVLDKLLFQRYFLRVFVSSKLPHDFTKCDLTEKFAPRASIHGRENFHVEQIAETEDSKLSVARTTQSIIFVAQKLKCARITRVSNNTLLQIYKLRYNILVELNFNVVTAMCTEDGGKFAISFCQPFLGKGMSSFFNFLGEGSREASMRSKEKRECCENRLEVERDCSKTETTQRAQSAGIELFTPRDNEKSDEKESRRKKGRRSVNFQEDQDRRKTFARKCGTLVNFRELFKQLDVIDSPSPTQSRRQSTLHRARQFKVDKDFIRQTNIRNRQVLRSAEDQSVTSTNTTLLFYKYILFSEERRIFLSVLLRMNVAGIPELWASGNEVQSFVIRMDGQPGFPIGGETGAGGVVPLVGRSLGISGSQVVPGGAGVAASRINRLGVCEVPVLHSDLVAVVNDRYARQSHRQHGDLVGSTSTEPRGDAMVVVIAHHPVGHLAVRHGPHPSVDQSFKVHRVGAVV</sequence>
<proteinExistence type="predicted"/>
<evidence type="ECO:0000256" key="1">
    <source>
        <dbReference type="SAM" id="MobiDB-lite"/>
    </source>
</evidence>
<accession>A0A0M9A2T8</accession>
<gene>
    <name evidence="2" type="ORF">WN51_11835</name>
</gene>
<evidence type="ECO:0000313" key="3">
    <source>
        <dbReference type="Proteomes" id="UP000053105"/>
    </source>
</evidence>
<organism evidence="2 3">
    <name type="scientific">Melipona quadrifasciata</name>
    <dbReference type="NCBI Taxonomy" id="166423"/>
    <lineage>
        <taxon>Eukaryota</taxon>
        <taxon>Metazoa</taxon>
        <taxon>Ecdysozoa</taxon>
        <taxon>Arthropoda</taxon>
        <taxon>Hexapoda</taxon>
        <taxon>Insecta</taxon>
        <taxon>Pterygota</taxon>
        <taxon>Neoptera</taxon>
        <taxon>Endopterygota</taxon>
        <taxon>Hymenoptera</taxon>
        <taxon>Apocrita</taxon>
        <taxon>Aculeata</taxon>
        <taxon>Apoidea</taxon>
        <taxon>Anthophila</taxon>
        <taxon>Apidae</taxon>
        <taxon>Melipona</taxon>
    </lineage>
</organism>